<gene>
    <name evidence="4" type="ORF">GCM10023320_79840</name>
</gene>
<protein>
    <recommendedName>
        <fullName evidence="3">Bacterial transcriptional activator domain-containing protein</fullName>
    </recommendedName>
</protein>
<evidence type="ECO:0000313" key="4">
    <source>
        <dbReference type="EMBL" id="GAA5141176.1"/>
    </source>
</evidence>
<dbReference type="Proteomes" id="UP001500804">
    <property type="component" value="Unassembled WGS sequence"/>
</dbReference>
<accession>A0ABP9P5X3</accession>
<organism evidence="4 5">
    <name type="scientific">Pseudonocardia adelaidensis</name>
    <dbReference type="NCBI Taxonomy" id="648754"/>
    <lineage>
        <taxon>Bacteria</taxon>
        <taxon>Bacillati</taxon>
        <taxon>Actinomycetota</taxon>
        <taxon>Actinomycetes</taxon>
        <taxon>Pseudonocardiales</taxon>
        <taxon>Pseudonocardiaceae</taxon>
        <taxon>Pseudonocardia</taxon>
    </lineage>
</organism>
<dbReference type="EMBL" id="BAABJO010000051">
    <property type="protein sequence ID" value="GAA5141176.1"/>
    <property type="molecule type" value="Genomic_DNA"/>
</dbReference>
<dbReference type="PANTHER" id="PTHR35807:SF1">
    <property type="entry name" value="TRANSCRIPTIONAL REGULATOR REDD"/>
    <property type="match status" value="1"/>
</dbReference>
<keyword evidence="5" id="KW-1185">Reference proteome</keyword>
<dbReference type="Pfam" id="PF03704">
    <property type="entry name" value="BTAD"/>
    <property type="match status" value="1"/>
</dbReference>
<dbReference type="Gene3D" id="1.25.40.10">
    <property type="entry name" value="Tetratricopeptide repeat domain"/>
    <property type="match status" value="1"/>
</dbReference>
<dbReference type="PANTHER" id="PTHR35807">
    <property type="entry name" value="TRANSCRIPTIONAL REGULATOR REDD-RELATED"/>
    <property type="match status" value="1"/>
</dbReference>
<evidence type="ECO:0000256" key="1">
    <source>
        <dbReference type="ARBA" id="ARBA00023015"/>
    </source>
</evidence>
<dbReference type="InterPro" id="IPR011990">
    <property type="entry name" value="TPR-like_helical_dom_sf"/>
</dbReference>
<comment type="caution">
    <text evidence="4">The sequence shown here is derived from an EMBL/GenBank/DDBJ whole genome shotgun (WGS) entry which is preliminary data.</text>
</comment>
<keyword evidence="1" id="KW-0805">Transcription regulation</keyword>
<reference evidence="5" key="1">
    <citation type="journal article" date="2019" name="Int. J. Syst. Evol. Microbiol.">
        <title>The Global Catalogue of Microorganisms (GCM) 10K type strain sequencing project: providing services to taxonomists for standard genome sequencing and annotation.</title>
        <authorList>
            <consortium name="The Broad Institute Genomics Platform"/>
            <consortium name="The Broad Institute Genome Sequencing Center for Infectious Disease"/>
            <person name="Wu L."/>
            <person name="Ma J."/>
        </authorList>
    </citation>
    <scope>NUCLEOTIDE SEQUENCE [LARGE SCALE GENOMIC DNA]</scope>
    <source>
        <strain evidence="5">JCM 18302</strain>
    </source>
</reference>
<dbReference type="CDD" id="cd15831">
    <property type="entry name" value="BTAD"/>
    <property type="match status" value="1"/>
</dbReference>
<dbReference type="RefSeq" id="WP_345612883.1">
    <property type="nucleotide sequence ID" value="NZ_BAABJO010000051.1"/>
</dbReference>
<evidence type="ECO:0000256" key="2">
    <source>
        <dbReference type="ARBA" id="ARBA00023163"/>
    </source>
</evidence>
<dbReference type="InterPro" id="IPR005158">
    <property type="entry name" value="BTAD"/>
</dbReference>
<dbReference type="SMART" id="SM01043">
    <property type="entry name" value="BTAD"/>
    <property type="match status" value="1"/>
</dbReference>
<keyword evidence="2" id="KW-0804">Transcription</keyword>
<dbReference type="InterPro" id="IPR051677">
    <property type="entry name" value="AfsR-DnrI-RedD_regulator"/>
</dbReference>
<dbReference type="SUPFAM" id="SSF48452">
    <property type="entry name" value="TPR-like"/>
    <property type="match status" value="1"/>
</dbReference>
<name>A0ABP9P5X3_9PSEU</name>
<evidence type="ECO:0000259" key="3">
    <source>
        <dbReference type="SMART" id="SM01043"/>
    </source>
</evidence>
<proteinExistence type="predicted"/>
<evidence type="ECO:0000313" key="5">
    <source>
        <dbReference type="Proteomes" id="UP001500804"/>
    </source>
</evidence>
<feature type="domain" description="Bacterial transcriptional activator" evidence="3">
    <location>
        <begin position="5"/>
        <end position="130"/>
    </location>
</feature>
<sequence>MRRTGDAAAAAACVRDGLALWHGDALTDIPGPYAEAQRESLHQMQCAATELLLAAEVDLGASGDTVAEISALLDQDPLNERLRELLMLALYRRGEQAHALEVYRQGVDVLSEELGIDPGPGLRTLFDQRLARG</sequence>